<dbReference type="RefSeq" id="XP_033452515.1">
    <property type="nucleotide sequence ID" value="XM_033588998.1"/>
</dbReference>
<keyword evidence="2" id="KW-1185">Reference proteome</keyword>
<proteinExistence type="predicted"/>
<sequence length="178" mass="19334">MSLDVAEIARGPRSHRAHCTSCTCHTTDLPPKFREGSELRRAPVRFQCSSPASGSVQTALLEDWTALRVPCCCATVGGGRLQRTMLYLQGKAVKAARHVMQVVSHSRPAPQEATLEHCRGASTSSAVCGGRVFLPDRSCACNFPPTALPWAGFKYWLWAPTTPAVCTPMNRARQLVVV</sequence>
<dbReference type="Proteomes" id="UP000800082">
    <property type="component" value="Unassembled WGS sequence"/>
</dbReference>
<organism evidence="1 2">
    <name type="scientific">Didymella exigua CBS 183.55</name>
    <dbReference type="NCBI Taxonomy" id="1150837"/>
    <lineage>
        <taxon>Eukaryota</taxon>
        <taxon>Fungi</taxon>
        <taxon>Dikarya</taxon>
        <taxon>Ascomycota</taxon>
        <taxon>Pezizomycotina</taxon>
        <taxon>Dothideomycetes</taxon>
        <taxon>Pleosporomycetidae</taxon>
        <taxon>Pleosporales</taxon>
        <taxon>Pleosporineae</taxon>
        <taxon>Didymellaceae</taxon>
        <taxon>Didymella</taxon>
    </lineage>
</organism>
<name>A0A6A5S438_9PLEO</name>
<dbReference type="EMBL" id="ML978959">
    <property type="protein sequence ID" value="KAF1932267.1"/>
    <property type="molecule type" value="Genomic_DNA"/>
</dbReference>
<protein>
    <submittedName>
        <fullName evidence="1">Uncharacterized protein</fullName>
    </submittedName>
</protein>
<dbReference type="AlphaFoldDB" id="A0A6A5S438"/>
<evidence type="ECO:0000313" key="2">
    <source>
        <dbReference type="Proteomes" id="UP000800082"/>
    </source>
</evidence>
<evidence type="ECO:0000313" key="1">
    <source>
        <dbReference type="EMBL" id="KAF1932267.1"/>
    </source>
</evidence>
<accession>A0A6A5S438</accession>
<dbReference type="GeneID" id="54346645"/>
<gene>
    <name evidence="1" type="ORF">M421DRAFT_288021</name>
</gene>
<reference evidence="1" key="1">
    <citation type="journal article" date="2020" name="Stud. Mycol.">
        <title>101 Dothideomycetes genomes: a test case for predicting lifestyles and emergence of pathogens.</title>
        <authorList>
            <person name="Haridas S."/>
            <person name="Albert R."/>
            <person name="Binder M."/>
            <person name="Bloem J."/>
            <person name="Labutti K."/>
            <person name="Salamov A."/>
            <person name="Andreopoulos B."/>
            <person name="Baker S."/>
            <person name="Barry K."/>
            <person name="Bills G."/>
            <person name="Bluhm B."/>
            <person name="Cannon C."/>
            <person name="Castanera R."/>
            <person name="Culley D."/>
            <person name="Daum C."/>
            <person name="Ezra D."/>
            <person name="Gonzalez J."/>
            <person name="Henrissat B."/>
            <person name="Kuo A."/>
            <person name="Liang C."/>
            <person name="Lipzen A."/>
            <person name="Lutzoni F."/>
            <person name="Magnuson J."/>
            <person name="Mondo S."/>
            <person name="Nolan M."/>
            <person name="Ohm R."/>
            <person name="Pangilinan J."/>
            <person name="Park H.-J."/>
            <person name="Ramirez L."/>
            <person name="Alfaro M."/>
            <person name="Sun H."/>
            <person name="Tritt A."/>
            <person name="Yoshinaga Y."/>
            <person name="Zwiers L.-H."/>
            <person name="Turgeon B."/>
            <person name="Goodwin S."/>
            <person name="Spatafora J."/>
            <person name="Crous P."/>
            <person name="Grigoriev I."/>
        </authorList>
    </citation>
    <scope>NUCLEOTIDE SEQUENCE</scope>
    <source>
        <strain evidence="1">CBS 183.55</strain>
    </source>
</reference>